<sequence length="61" mass="7261">MIKNEIKFAIKTAAKPLLRMDIGIITVTLMSINFGHQYTKLYYRSLFVYPWQTWTCGFQIR</sequence>
<accession>A0A3N0DYC3</accession>
<gene>
    <name evidence="1" type="ORF">ED312_19225</name>
</gene>
<name>A0A3N0DYC3_SINP1</name>
<proteinExistence type="predicted"/>
<dbReference type="Proteomes" id="UP000267469">
    <property type="component" value="Unassembled WGS sequence"/>
</dbReference>
<protein>
    <submittedName>
        <fullName evidence="1">Uncharacterized protein</fullName>
    </submittedName>
</protein>
<evidence type="ECO:0000313" key="1">
    <source>
        <dbReference type="EMBL" id="RNL80622.1"/>
    </source>
</evidence>
<keyword evidence="2" id="KW-1185">Reference proteome</keyword>
<comment type="caution">
    <text evidence="1">The sequence shown here is derived from an EMBL/GenBank/DDBJ whole genome shotgun (WGS) entry which is preliminary data.</text>
</comment>
<dbReference type="AlphaFoldDB" id="A0A3N0DYC3"/>
<reference evidence="1 2" key="1">
    <citation type="submission" date="2018-10" db="EMBL/GenBank/DDBJ databases">
        <title>Sinomicrobium pectinilyticum sp. nov., a pectinase-producing bacterium isolated from alkaline and saline soil, and emended description of the genus Sinomicrobium.</title>
        <authorList>
            <person name="Cheng B."/>
            <person name="Li C."/>
            <person name="Lai Q."/>
            <person name="Du M."/>
            <person name="Shao Z."/>
            <person name="Xu P."/>
            <person name="Yang C."/>
        </authorList>
    </citation>
    <scope>NUCLEOTIDE SEQUENCE [LARGE SCALE GENOMIC DNA]</scope>
    <source>
        <strain evidence="1 2">5DNS001</strain>
    </source>
</reference>
<organism evidence="1 2">
    <name type="scientific">Sinomicrobium pectinilyticum</name>
    <dbReference type="NCBI Taxonomy" id="1084421"/>
    <lineage>
        <taxon>Bacteria</taxon>
        <taxon>Pseudomonadati</taxon>
        <taxon>Bacteroidota</taxon>
        <taxon>Flavobacteriia</taxon>
        <taxon>Flavobacteriales</taxon>
        <taxon>Flavobacteriaceae</taxon>
        <taxon>Sinomicrobium</taxon>
    </lineage>
</organism>
<dbReference type="EMBL" id="RJTM01000129">
    <property type="protein sequence ID" value="RNL80622.1"/>
    <property type="molecule type" value="Genomic_DNA"/>
</dbReference>
<evidence type="ECO:0000313" key="2">
    <source>
        <dbReference type="Proteomes" id="UP000267469"/>
    </source>
</evidence>